<proteinExistence type="predicted"/>
<name>A0AAN7JSB7_9MYRT</name>
<dbReference type="Proteomes" id="UP001345219">
    <property type="component" value="Chromosome 16"/>
</dbReference>
<reference evidence="2 3" key="1">
    <citation type="journal article" date="2023" name="Hortic Res">
        <title>Pangenome of water caltrop reveals structural variations and asymmetric subgenome divergence after allopolyploidization.</title>
        <authorList>
            <person name="Zhang X."/>
            <person name="Chen Y."/>
            <person name="Wang L."/>
            <person name="Yuan Y."/>
            <person name="Fang M."/>
            <person name="Shi L."/>
            <person name="Lu R."/>
            <person name="Comes H.P."/>
            <person name="Ma Y."/>
            <person name="Chen Y."/>
            <person name="Huang G."/>
            <person name="Zhou Y."/>
            <person name="Zheng Z."/>
            <person name="Qiu Y."/>
        </authorList>
    </citation>
    <scope>NUCLEOTIDE SEQUENCE [LARGE SCALE GENOMIC DNA]</scope>
    <source>
        <tissue evidence="2">Roots</tissue>
    </source>
</reference>
<dbReference type="AlphaFoldDB" id="A0AAN7JSB7"/>
<comment type="caution">
    <text evidence="2">The sequence shown here is derived from an EMBL/GenBank/DDBJ whole genome shotgun (WGS) entry which is preliminary data.</text>
</comment>
<feature type="region of interest" description="Disordered" evidence="1">
    <location>
        <begin position="25"/>
        <end position="47"/>
    </location>
</feature>
<dbReference type="PANTHER" id="PTHR33386">
    <property type="entry name" value="OS02G0740600 PROTEIN"/>
    <property type="match status" value="1"/>
</dbReference>
<accession>A0AAN7JSB7</accession>
<evidence type="ECO:0000313" key="3">
    <source>
        <dbReference type="Proteomes" id="UP001345219"/>
    </source>
</evidence>
<dbReference type="EMBL" id="JAXIOK010000016">
    <property type="protein sequence ID" value="KAK4752861.1"/>
    <property type="molecule type" value="Genomic_DNA"/>
</dbReference>
<sequence>MSFVIECTTAHRADQLDNELDPLLADHHGKKSESSTAAKYKQKVGEGLKETKTAVSHGFKKMKESALGGSQQIKNKYEKLTKI</sequence>
<dbReference type="PANTHER" id="PTHR33386:SF5">
    <property type="entry name" value="OS02G0740600 PROTEIN"/>
    <property type="match status" value="1"/>
</dbReference>
<protein>
    <submittedName>
        <fullName evidence="2">Uncharacterized protein</fullName>
    </submittedName>
</protein>
<evidence type="ECO:0000313" key="2">
    <source>
        <dbReference type="EMBL" id="KAK4752861.1"/>
    </source>
</evidence>
<evidence type="ECO:0000256" key="1">
    <source>
        <dbReference type="SAM" id="MobiDB-lite"/>
    </source>
</evidence>
<organism evidence="2 3">
    <name type="scientific">Trapa incisa</name>
    <dbReference type="NCBI Taxonomy" id="236973"/>
    <lineage>
        <taxon>Eukaryota</taxon>
        <taxon>Viridiplantae</taxon>
        <taxon>Streptophyta</taxon>
        <taxon>Embryophyta</taxon>
        <taxon>Tracheophyta</taxon>
        <taxon>Spermatophyta</taxon>
        <taxon>Magnoliopsida</taxon>
        <taxon>eudicotyledons</taxon>
        <taxon>Gunneridae</taxon>
        <taxon>Pentapetalae</taxon>
        <taxon>rosids</taxon>
        <taxon>malvids</taxon>
        <taxon>Myrtales</taxon>
        <taxon>Lythraceae</taxon>
        <taxon>Trapa</taxon>
    </lineage>
</organism>
<gene>
    <name evidence="2" type="ORF">SAY87_021659</name>
</gene>
<keyword evidence="3" id="KW-1185">Reference proteome</keyword>